<protein>
    <submittedName>
        <fullName evidence="2">Uncharacterized protein</fullName>
    </submittedName>
</protein>
<evidence type="ECO:0000256" key="1">
    <source>
        <dbReference type="SAM" id="Phobius"/>
    </source>
</evidence>
<evidence type="ECO:0000313" key="3">
    <source>
        <dbReference type="Proteomes" id="UP000325122"/>
    </source>
</evidence>
<dbReference type="EMBL" id="VWOJ01000001">
    <property type="protein sequence ID" value="KAA5804697.1"/>
    <property type="molecule type" value="Genomic_DNA"/>
</dbReference>
<name>A0A5M6ZLY5_9PROT</name>
<keyword evidence="3" id="KW-1185">Reference proteome</keyword>
<keyword evidence="1" id="KW-1133">Transmembrane helix</keyword>
<dbReference type="Proteomes" id="UP000325122">
    <property type="component" value="Unassembled WGS sequence"/>
</dbReference>
<keyword evidence="1" id="KW-0472">Membrane</keyword>
<evidence type="ECO:0000313" key="2">
    <source>
        <dbReference type="EMBL" id="KAA5804697.1"/>
    </source>
</evidence>
<dbReference type="AlphaFoldDB" id="A0A5M6ZLY5"/>
<sequence>MAGQAYPYSVRYGAREPWLAPWPRAGLYLVWRAVIALIRPAVFIALLAGAALSAREGWSGTPMAPLAPDHSVETRIEAQLAASVPAGARPLDYWNAAMGQALASAPGRPPDIPLAASLARALPGLKGRDALAFHVLTRNRSPAHVNADLRARPAWERASRLESALTRRLGQGAHLDPPELIFASPALVQRLERARALYGPALDSAEAWFLAPRGAALNLSALPGWGGEGAAIVFGDGRDLAVHGCALLAAQGRRPGACASLPAGRADPVLAGLLLQTVSAAGEAAPGWRLIAGAYVSGHLDPDLARQLALGPDAPLGREALMASLMPLLVEAGGVWSQPWRYQDAVADAADEYARAARLPVEEAHAIAHALNAVRRSDGAIAALRSTRWLSSPRDAERLARIARAAPGQMLALDALAGPDILHAVRTPVLAGARAPAPRDQGLRLAAFALAALAFLLVAAALSGAALARRTGRAGVLARLDAAMSRLILGRNS</sequence>
<comment type="caution">
    <text evidence="2">The sequence shown here is derived from an EMBL/GenBank/DDBJ whole genome shotgun (WGS) entry which is preliminary data.</text>
</comment>
<reference evidence="2 3" key="1">
    <citation type="submission" date="2019-09" db="EMBL/GenBank/DDBJ databases">
        <authorList>
            <person name="Kevbrin V."/>
            <person name="Grouzdev D.S."/>
        </authorList>
    </citation>
    <scope>NUCLEOTIDE SEQUENCE [LARGE SCALE GENOMIC DNA]</scope>
    <source>
        <strain evidence="2 3">G-192</strain>
    </source>
</reference>
<feature type="transmembrane region" description="Helical" evidence="1">
    <location>
        <begin position="445"/>
        <end position="468"/>
    </location>
</feature>
<keyword evidence="1" id="KW-0812">Transmembrane</keyword>
<organism evidence="2 3">
    <name type="scientific">Alkalicaulis satelles</name>
    <dbReference type="NCBI Taxonomy" id="2609175"/>
    <lineage>
        <taxon>Bacteria</taxon>
        <taxon>Pseudomonadati</taxon>
        <taxon>Pseudomonadota</taxon>
        <taxon>Alphaproteobacteria</taxon>
        <taxon>Maricaulales</taxon>
        <taxon>Maricaulaceae</taxon>
        <taxon>Alkalicaulis</taxon>
    </lineage>
</organism>
<accession>A0A5M6ZLY5</accession>
<gene>
    <name evidence="2" type="ORF">F1654_01455</name>
</gene>
<dbReference type="RefSeq" id="WP_150021728.1">
    <property type="nucleotide sequence ID" value="NZ_VWOJ01000001.1"/>
</dbReference>
<proteinExistence type="predicted"/>